<dbReference type="PROSITE" id="PS51747">
    <property type="entry name" value="CYT_DCMP_DEAMINASES_2"/>
    <property type="match status" value="1"/>
</dbReference>
<keyword evidence="2" id="KW-0862">Zinc</keyword>
<dbReference type="InterPro" id="IPR016193">
    <property type="entry name" value="Cytidine_deaminase-like"/>
</dbReference>
<evidence type="ECO:0000259" key="3">
    <source>
        <dbReference type="PROSITE" id="PS51747"/>
    </source>
</evidence>
<feature type="domain" description="CMP/dCMP-type deaminase" evidence="3">
    <location>
        <begin position="10"/>
        <end position="127"/>
    </location>
</feature>
<dbReference type="Gene3D" id="3.40.140.10">
    <property type="entry name" value="Cytidine Deaminase, domain 2"/>
    <property type="match status" value="1"/>
</dbReference>
<evidence type="ECO:0000313" key="4">
    <source>
        <dbReference type="EMBL" id="CAA9260225.1"/>
    </source>
</evidence>
<dbReference type="SUPFAM" id="SSF53927">
    <property type="entry name" value="Cytidine deaminase-like"/>
    <property type="match status" value="1"/>
</dbReference>
<evidence type="ECO:0000256" key="1">
    <source>
        <dbReference type="ARBA" id="ARBA00022723"/>
    </source>
</evidence>
<protein>
    <recommendedName>
        <fullName evidence="3">CMP/dCMP-type deaminase domain-containing protein</fullName>
    </recommendedName>
</protein>
<sequence length="221" mass="23309">MASGAAAAWAALDDAQQAALRLGWEAFQTGNIGVGAVVTGPEGQPVSSGRNRLADSDAPRGQVFGTSLAHAEINALANVPFRAYERELVLTTTLQPCLQCSAAIRMAPIALVRVLGPDPLWDGCENLTSLTPWVARRPPTPVEHAPWGELAAFATLMARCSPLSVPAVEEALRAVGEGPLLDLVDRLRTSDELTVLAATPVEVALERLWTRLAGASEAMAR</sequence>
<proteinExistence type="predicted"/>
<keyword evidence="1" id="KW-0479">Metal-binding</keyword>
<dbReference type="GO" id="GO:0016787">
    <property type="term" value="F:hydrolase activity"/>
    <property type="evidence" value="ECO:0007669"/>
    <property type="project" value="InterPro"/>
</dbReference>
<dbReference type="InterPro" id="IPR002125">
    <property type="entry name" value="CMP_dCMP_dom"/>
</dbReference>
<reference evidence="4" key="1">
    <citation type="submission" date="2020-02" db="EMBL/GenBank/DDBJ databases">
        <authorList>
            <person name="Meier V. D."/>
        </authorList>
    </citation>
    <scope>NUCLEOTIDE SEQUENCE</scope>
    <source>
        <strain evidence="4">AVDCRST_MAG20</strain>
    </source>
</reference>
<dbReference type="Pfam" id="PF00383">
    <property type="entry name" value="dCMP_cyt_deam_1"/>
    <property type="match status" value="1"/>
</dbReference>
<dbReference type="PROSITE" id="PS00903">
    <property type="entry name" value="CYT_DCMP_DEAMINASES_1"/>
    <property type="match status" value="1"/>
</dbReference>
<dbReference type="InterPro" id="IPR016192">
    <property type="entry name" value="APOBEC/CMP_deaminase_Zn-bd"/>
</dbReference>
<organism evidence="4">
    <name type="scientific">uncultured Acidimicrobiales bacterium</name>
    <dbReference type="NCBI Taxonomy" id="310071"/>
    <lineage>
        <taxon>Bacteria</taxon>
        <taxon>Bacillati</taxon>
        <taxon>Actinomycetota</taxon>
        <taxon>Acidimicrobiia</taxon>
        <taxon>Acidimicrobiales</taxon>
        <taxon>environmental samples</taxon>
    </lineage>
</organism>
<name>A0A6J4IVF9_9ACTN</name>
<dbReference type="GO" id="GO:0008270">
    <property type="term" value="F:zinc ion binding"/>
    <property type="evidence" value="ECO:0007669"/>
    <property type="project" value="InterPro"/>
</dbReference>
<gene>
    <name evidence="4" type="ORF">AVDCRST_MAG20-2664</name>
</gene>
<dbReference type="AlphaFoldDB" id="A0A6J4IVF9"/>
<evidence type="ECO:0000256" key="2">
    <source>
        <dbReference type="ARBA" id="ARBA00022833"/>
    </source>
</evidence>
<accession>A0A6J4IVF9</accession>
<dbReference type="EMBL" id="CADCSY010000126">
    <property type="protein sequence ID" value="CAA9260225.1"/>
    <property type="molecule type" value="Genomic_DNA"/>
</dbReference>